<feature type="region of interest" description="Disordered" evidence="2">
    <location>
        <begin position="1"/>
        <end position="23"/>
    </location>
</feature>
<evidence type="ECO:0000256" key="1">
    <source>
        <dbReference type="ARBA" id="ARBA00022729"/>
    </source>
</evidence>
<evidence type="ECO:0008006" key="5">
    <source>
        <dbReference type="Google" id="ProtNLM"/>
    </source>
</evidence>
<organism evidence="3 4">
    <name type="scientific">Persicitalea jodogahamensis</name>
    <dbReference type="NCBI Taxonomy" id="402147"/>
    <lineage>
        <taxon>Bacteria</taxon>
        <taxon>Pseudomonadati</taxon>
        <taxon>Bacteroidota</taxon>
        <taxon>Cytophagia</taxon>
        <taxon>Cytophagales</taxon>
        <taxon>Spirosomataceae</taxon>
        <taxon>Persicitalea</taxon>
    </lineage>
</organism>
<dbReference type="InterPro" id="IPR009003">
    <property type="entry name" value="Peptidase_S1_PA"/>
</dbReference>
<dbReference type="InterPro" id="IPR050966">
    <property type="entry name" value="Glutamyl_endopeptidase"/>
</dbReference>
<dbReference type="AlphaFoldDB" id="A0A8J3D1S5"/>
<keyword evidence="1" id="KW-0732">Signal</keyword>
<dbReference type="Proteomes" id="UP000598271">
    <property type="component" value="Unassembled WGS sequence"/>
</dbReference>
<protein>
    <recommendedName>
        <fullName evidence="5">Serine protease</fullName>
    </recommendedName>
</protein>
<dbReference type="EMBL" id="BMXF01000001">
    <property type="protein sequence ID" value="GHB52014.1"/>
    <property type="molecule type" value="Genomic_DNA"/>
</dbReference>
<dbReference type="SUPFAM" id="SSF50494">
    <property type="entry name" value="Trypsin-like serine proteases"/>
    <property type="match status" value="1"/>
</dbReference>
<sequence>MKDDSKMQQENAPRIEPPIRPEELEQKLKSEKATARLDVTTLDVNLLTGNLGIPPSTSVVRIGLDISDKSSEIDLRVKVPEFGKYVFPKDIEHRFIKEDDFVIDPDSFVELPPYRPGHLALNLKPDALPRQFEIRKKFFDKLPETKDKDIHYATTIFGADNRRLFLDSSYPWGTVGKVSTALGSGSGVMVGPRHLLTVSHIVQWNSNSTGWISFTPASFDGAAPFGTAWGTRVYYRVKVTGPTINRNEGQHDYVVVVLDRRMGDICGWMGTKSWTDSWDNDPYWAHVGYPGDLNSGNRPSFQNSIPMDGSFWDAERHTRIFHRGDVFPGQSGGPYFAWWSNGPHAVAVQSGQASDENSASGGSEMVDLVIRARNEYP</sequence>
<keyword evidence="4" id="KW-1185">Reference proteome</keyword>
<dbReference type="Gene3D" id="2.40.10.10">
    <property type="entry name" value="Trypsin-like serine proteases"/>
    <property type="match status" value="2"/>
</dbReference>
<evidence type="ECO:0000256" key="2">
    <source>
        <dbReference type="SAM" id="MobiDB-lite"/>
    </source>
</evidence>
<comment type="caution">
    <text evidence="3">The sequence shown here is derived from an EMBL/GenBank/DDBJ whole genome shotgun (WGS) entry which is preliminary data.</text>
</comment>
<dbReference type="RefSeq" id="WP_189562296.1">
    <property type="nucleotide sequence ID" value="NZ_BMXF01000001.1"/>
</dbReference>
<evidence type="ECO:0000313" key="4">
    <source>
        <dbReference type="Proteomes" id="UP000598271"/>
    </source>
</evidence>
<dbReference type="InterPro" id="IPR043504">
    <property type="entry name" value="Peptidase_S1_PA_chymotrypsin"/>
</dbReference>
<dbReference type="PANTHER" id="PTHR15462:SF8">
    <property type="entry name" value="SERINE PROTEASE"/>
    <property type="match status" value="1"/>
</dbReference>
<name>A0A8J3D1S5_9BACT</name>
<evidence type="ECO:0000313" key="3">
    <source>
        <dbReference type="EMBL" id="GHB52014.1"/>
    </source>
</evidence>
<proteinExistence type="predicted"/>
<reference evidence="3 4" key="1">
    <citation type="journal article" date="2014" name="Int. J. Syst. Evol. Microbiol.">
        <title>Complete genome sequence of Corynebacterium casei LMG S-19264T (=DSM 44701T), isolated from a smear-ripened cheese.</title>
        <authorList>
            <consortium name="US DOE Joint Genome Institute (JGI-PGF)"/>
            <person name="Walter F."/>
            <person name="Albersmeier A."/>
            <person name="Kalinowski J."/>
            <person name="Ruckert C."/>
        </authorList>
    </citation>
    <scope>NUCLEOTIDE SEQUENCE [LARGE SCALE GENOMIC DNA]</scope>
    <source>
        <strain evidence="3 4">KCTC 12866</strain>
    </source>
</reference>
<accession>A0A8J3D1S5</accession>
<gene>
    <name evidence="3" type="ORF">GCM10007390_00770</name>
</gene>
<dbReference type="PANTHER" id="PTHR15462">
    <property type="entry name" value="SERINE PROTEASE"/>
    <property type="match status" value="1"/>
</dbReference>